<protein>
    <submittedName>
        <fullName evidence="3">Glycosyltransferase</fullName>
    </submittedName>
</protein>
<name>A0A844ZIP1_9SPHN</name>
<evidence type="ECO:0000259" key="2">
    <source>
        <dbReference type="Pfam" id="PF13579"/>
    </source>
</evidence>
<dbReference type="PANTHER" id="PTHR45947:SF3">
    <property type="entry name" value="SULFOQUINOVOSYL TRANSFERASE SQD2"/>
    <property type="match status" value="1"/>
</dbReference>
<dbReference type="Pfam" id="PF13579">
    <property type="entry name" value="Glyco_trans_4_4"/>
    <property type="match status" value="1"/>
</dbReference>
<dbReference type="RefSeq" id="WP_337191290.1">
    <property type="nucleotide sequence ID" value="NZ_WTYW01000004.1"/>
</dbReference>
<dbReference type="SUPFAM" id="SSF53756">
    <property type="entry name" value="UDP-Glycosyltransferase/glycogen phosphorylase"/>
    <property type="match status" value="1"/>
</dbReference>
<dbReference type="GO" id="GO:0016757">
    <property type="term" value="F:glycosyltransferase activity"/>
    <property type="evidence" value="ECO:0007669"/>
    <property type="project" value="InterPro"/>
</dbReference>
<dbReference type="Pfam" id="PF00534">
    <property type="entry name" value="Glycos_transf_1"/>
    <property type="match status" value="1"/>
</dbReference>
<organism evidence="3 4">
    <name type="scientific">Parapontixanthobacter aurantiacus</name>
    <dbReference type="NCBI Taxonomy" id="1463599"/>
    <lineage>
        <taxon>Bacteria</taxon>
        <taxon>Pseudomonadati</taxon>
        <taxon>Pseudomonadota</taxon>
        <taxon>Alphaproteobacteria</taxon>
        <taxon>Sphingomonadales</taxon>
        <taxon>Erythrobacteraceae</taxon>
        <taxon>Parapontixanthobacter</taxon>
    </lineage>
</organism>
<evidence type="ECO:0000313" key="4">
    <source>
        <dbReference type="Proteomes" id="UP000433104"/>
    </source>
</evidence>
<proteinExistence type="predicted"/>
<sequence>MARIRQNVACSACPLPPYFGIATVKEGRPLKIMIATGIFWPSVGGPAQQTELYRRAFEREGHVVRIVTYAIAGSDREDGSVSYLDGSRSTNPLSKLVRQFALLWRLWQIFSRFRPDVIHSQTASGPLPFLVGLVARIRGVPSWVKIANDPEFDHSGRAGLSSNDIVATRRPRRTAAQIANAALTRTMLKLYRFVWVTTPTLADRMNERWNVSRSRIHVESNRFDFHKLSDVAEARKLRCVARPASLLIVSRLEPIKGIDIALEAIALVEESVTLRVLGDGSPENRAFLEDFSRELGLENRVHWLGAVEPDYVADHFRDADILIVPSRFEAFGNVIVEAMAAGTPVIASDVGGIPFVTQGDTCATLVPPDNPAKLADAIEWLLRHDEIRQQRIEAGRRRVRDFSIEAGVDRWADLFEANLKARTCP</sequence>
<dbReference type="Gene3D" id="3.40.50.2000">
    <property type="entry name" value="Glycogen Phosphorylase B"/>
    <property type="match status" value="2"/>
</dbReference>
<dbReference type="PANTHER" id="PTHR45947">
    <property type="entry name" value="SULFOQUINOVOSYL TRANSFERASE SQD2"/>
    <property type="match status" value="1"/>
</dbReference>
<dbReference type="EMBL" id="WTYW01000004">
    <property type="protein sequence ID" value="MXO86787.1"/>
    <property type="molecule type" value="Genomic_DNA"/>
</dbReference>
<evidence type="ECO:0000259" key="1">
    <source>
        <dbReference type="Pfam" id="PF00534"/>
    </source>
</evidence>
<keyword evidence="3" id="KW-0808">Transferase</keyword>
<accession>A0A844ZIP1</accession>
<reference evidence="3 4" key="1">
    <citation type="submission" date="2019-12" db="EMBL/GenBank/DDBJ databases">
        <title>Genomic-based taxomic classification of the family Erythrobacteraceae.</title>
        <authorList>
            <person name="Xu L."/>
        </authorList>
    </citation>
    <scope>NUCLEOTIDE SEQUENCE [LARGE SCALE GENOMIC DNA]</scope>
    <source>
        <strain evidence="3 4">MCCC 1A09962</strain>
    </source>
</reference>
<dbReference type="Proteomes" id="UP000433104">
    <property type="component" value="Unassembled WGS sequence"/>
</dbReference>
<gene>
    <name evidence="3" type="ORF">GRI38_12200</name>
</gene>
<feature type="domain" description="Glycosyltransferase subfamily 4-like N-terminal" evidence="2">
    <location>
        <begin position="44"/>
        <end position="220"/>
    </location>
</feature>
<dbReference type="InterPro" id="IPR050194">
    <property type="entry name" value="Glycosyltransferase_grp1"/>
</dbReference>
<dbReference type="AlphaFoldDB" id="A0A844ZIP1"/>
<keyword evidence="4" id="KW-1185">Reference proteome</keyword>
<comment type="caution">
    <text evidence="3">The sequence shown here is derived from an EMBL/GenBank/DDBJ whole genome shotgun (WGS) entry which is preliminary data.</text>
</comment>
<dbReference type="InterPro" id="IPR001296">
    <property type="entry name" value="Glyco_trans_1"/>
</dbReference>
<dbReference type="CDD" id="cd03801">
    <property type="entry name" value="GT4_PimA-like"/>
    <property type="match status" value="1"/>
</dbReference>
<feature type="domain" description="Glycosyl transferase family 1" evidence="1">
    <location>
        <begin position="243"/>
        <end position="398"/>
    </location>
</feature>
<evidence type="ECO:0000313" key="3">
    <source>
        <dbReference type="EMBL" id="MXO86787.1"/>
    </source>
</evidence>
<dbReference type="InterPro" id="IPR028098">
    <property type="entry name" value="Glyco_trans_4-like_N"/>
</dbReference>